<feature type="region of interest" description="Disordered" evidence="1">
    <location>
        <begin position="1"/>
        <end position="30"/>
    </location>
</feature>
<accession>K0TNL7</accession>
<feature type="compositionally biased region" description="Low complexity" evidence="1">
    <location>
        <begin position="255"/>
        <end position="265"/>
    </location>
</feature>
<organism evidence="2 3">
    <name type="scientific">Thalassiosira oceanica</name>
    <name type="common">Marine diatom</name>
    <dbReference type="NCBI Taxonomy" id="159749"/>
    <lineage>
        <taxon>Eukaryota</taxon>
        <taxon>Sar</taxon>
        <taxon>Stramenopiles</taxon>
        <taxon>Ochrophyta</taxon>
        <taxon>Bacillariophyta</taxon>
        <taxon>Coscinodiscophyceae</taxon>
        <taxon>Thalassiosirophycidae</taxon>
        <taxon>Thalassiosirales</taxon>
        <taxon>Thalassiosiraceae</taxon>
        <taxon>Thalassiosira</taxon>
    </lineage>
</organism>
<feature type="compositionally biased region" description="Basic and acidic residues" evidence="1">
    <location>
        <begin position="203"/>
        <end position="215"/>
    </location>
</feature>
<dbReference type="EMBL" id="AGNL01001122">
    <property type="protein sequence ID" value="EJK77246.1"/>
    <property type="molecule type" value="Genomic_DNA"/>
</dbReference>
<keyword evidence="3" id="KW-1185">Reference proteome</keyword>
<feature type="compositionally biased region" description="Basic and acidic residues" evidence="1">
    <location>
        <begin position="122"/>
        <end position="136"/>
    </location>
</feature>
<proteinExistence type="predicted"/>
<reference evidence="2 3" key="1">
    <citation type="journal article" date="2012" name="Genome Biol.">
        <title>Genome and low-iron response of an oceanic diatom adapted to chronic iron limitation.</title>
        <authorList>
            <person name="Lommer M."/>
            <person name="Specht M."/>
            <person name="Roy A.S."/>
            <person name="Kraemer L."/>
            <person name="Andreson R."/>
            <person name="Gutowska M.A."/>
            <person name="Wolf J."/>
            <person name="Bergner S.V."/>
            <person name="Schilhabel M.B."/>
            <person name="Klostermeier U.C."/>
            <person name="Beiko R.G."/>
            <person name="Rosenstiel P."/>
            <person name="Hippler M."/>
            <person name="Laroche J."/>
        </authorList>
    </citation>
    <scope>NUCLEOTIDE SEQUENCE [LARGE SCALE GENOMIC DNA]</scope>
    <source>
        <strain evidence="2 3">CCMP1005</strain>
    </source>
</reference>
<gene>
    <name evidence="2" type="ORF">THAOC_00934</name>
</gene>
<feature type="region of interest" description="Disordered" evidence="1">
    <location>
        <begin position="69"/>
        <end position="280"/>
    </location>
</feature>
<comment type="caution">
    <text evidence="2">The sequence shown here is derived from an EMBL/GenBank/DDBJ whole genome shotgun (WGS) entry which is preliminary data.</text>
</comment>
<sequence>MIHHHRSPASTRGRRRHHHDDDGGALVAVDSTAIPHGKPRSLCPAHPAGAAVVAAGAPDRAAHEALPAHEPEAMGQRAETPAVPSGGGEDVDILRGLEEPAVAPRLPPLPRAGSARALRGPHRPEVRTRSRGDTHGAHRVLPRGASDGRPGGTYAARDTGGEGMGGQAEVRREGDRGHTVHEEAGEGCGGRAGPLGAQRSRVRREETDEAGRDAAGDDDDRGARGGHVAPAAALDADLPGQGRDVAEAAGRVPVAAEPGPEGQRPGRPRPPEPGRCAGAP</sequence>
<name>K0TNL7_THAOC</name>
<dbReference type="AlphaFoldDB" id="K0TNL7"/>
<evidence type="ECO:0000313" key="3">
    <source>
        <dbReference type="Proteomes" id="UP000266841"/>
    </source>
</evidence>
<feature type="compositionally biased region" description="Basic and acidic residues" evidence="1">
    <location>
        <begin position="169"/>
        <end position="184"/>
    </location>
</feature>
<feature type="compositionally biased region" description="Low complexity" evidence="1">
    <location>
        <begin position="229"/>
        <end position="239"/>
    </location>
</feature>
<feature type="compositionally biased region" description="Basic residues" evidence="1">
    <location>
        <begin position="1"/>
        <end position="18"/>
    </location>
</feature>
<dbReference type="Proteomes" id="UP000266841">
    <property type="component" value="Unassembled WGS sequence"/>
</dbReference>
<evidence type="ECO:0000313" key="2">
    <source>
        <dbReference type="EMBL" id="EJK77246.1"/>
    </source>
</evidence>
<evidence type="ECO:0000256" key="1">
    <source>
        <dbReference type="SAM" id="MobiDB-lite"/>
    </source>
</evidence>
<feature type="non-terminal residue" evidence="2">
    <location>
        <position position="280"/>
    </location>
</feature>
<protein>
    <submittedName>
        <fullName evidence="2">Uncharacterized protein</fullName>
    </submittedName>
</protein>